<dbReference type="PROSITE" id="PS51119">
    <property type="entry name" value="TAFH"/>
    <property type="match status" value="1"/>
</dbReference>
<feature type="region of interest" description="Disordered" evidence="10">
    <location>
        <begin position="1"/>
        <end position="69"/>
    </location>
</feature>
<dbReference type="PANTHER" id="PTHR10379">
    <property type="entry name" value="MTG8 ETO EIGHT TWENTY ONE PROTEIN"/>
    <property type="match status" value="1"/>
</dbReference>
<dbReference type="InterPro" id="IPR013289">
    <property type="entry name" value="CBFA2T1/2/3"/>
</dbReference>
<proteinExistence type="predicted"/>
<keyword evidence="5" id="KW-0862">Zinc</keyword>
<dbReference type="Gene3D" id="1.20.120.1110">
    <property type="entry name" value="TAFH/NHR1 domain"/>
    <property type="match status" value="1"/>
</dbReference>
<dbReference type="InterPro" id="IPR037249">
    <property type="entry name" value="TAFH/NHR1_dom_sf"/>
</dbReference>
<feature type="compositionally biased region" description="Low complexity" evidence="10">
    <location>
        <begin position="51"/>
        <end position="67"/>
    </location>
</feature>
<reference evidence="14" key="1">
    <citation type="submission" date="2025-08" db="UniProtKB">
        <authorList>
            <consortium name="RefSeq"/>
        </authorList>
    </citation>
    <scope>IDENTIFICATION</scope>
</reference>
<evidence type="ECO:0000256" key="8">
    <source>
        <dbReference type="ARBA" id="ARBA00023242"/>
    </source>
</evidence>
<dbReference type="Gene3D" id="6.10.140.2220">
    <property type="match status" value="1"/>
</dbReference>
<feature type="compositionally biased region" description="Low complexity" evidence="10">
    <location>
        <begin position="29"/>
        <end position="43"/>
    </location>
</feature>
<protein>
    <submittedName>
        <fullName evidence="14">Protein CBFA2T2</fullName>
    </submittedName>
</protein>
<dbReference type="SMART" id="SM00549">
    <property type="entry name" value="TAFH"/>
    <property type="match status" value="1"/>
</dbReference>
<evidence type="ECO:0000256" key="7">
    <source>
        <dbReference type="ARBA" id="ARBA00023163"/>
    </source>
</evidence>
<evidence type="ECO:0000259" key="11">
    <source>
        <dbReference type="PROSITE" id="PS50865"/>
    </source>
</evidence>
<comment type="subcellular location">
    <subcellularLocation>
        <location evidence="1">Nucleus</location>
    </subcellularLocation>
</comment>
<evidence type="ECO:0000313" key="14">
    <source>
        <dbReference type="RefSeq" id="XP_028968635.1"/>
    </source>
</evidence>
<feature type="domain" description="MYND-type" evidence="11">
    <location>
        <begin position="360"/>
        <end position="396"/>
    </location>
</feature>
<dbReference type="Proteomes" id="UP000694867">
    <property type="component" value="Unplaced"/>
</dbReference>
<keyword evidence="3" id="KW-0479">Metal-binding</keyword>
<sequence>MPDATASEGGEQRASQVPRSPQVTPANNSPSRGRSPSPERASSQRMESNRTSPSSTSDSPPTAADTTLQQRVQKIRRVFTIIRNFCADVSQQSGEAMTKLLCSVVCATVSLEDFRVKVAELTGLHLKAFVIPFLRANLPVMQNQLLVQAKSAKLNTLEFLSNHSEFLVDPAINGEPFEIFEQLPPRKRLYTDIHRPSSAEPTNKRPNRSEEDLELFDGSHVEEALQNVNQMLDCILAMVDKTKKTLSLLQKRPDPLWNLRMPLELEIKRRVTPPTIPHFDIGLLDVRRRTEEAVQEVRRQAMLELEKAVTAAESRASQMIAMERTKLETMILEAKRQAQQEVLTRLNKHEPTTNDSMLNCWNCGRKANDTCSGCGLARYCGAFCQHRHWESHHKVCKALHLSREAPEALRLKEERAEEVP</sequence>
<dbReference type="KEGG" id="goe:100907907"/>
<dbReference type="GO" id="GO:0005634">
    <property type="term" value="C:nucleus"/>
    <property type="evidence" value="ECO:0007669"/>
    <property type="project" value="UniProtKB-SubCell"/>
</dbReference>
<dbReference type="InterPro" id="IPR014896">
    <property type="entry name" value="NHR2"/>
</dbReference>
<evidence type="ECO:0000256" key="1">
    <source>
        <dbReference type="ARBA" id="ARBA00004123"/>
    </source>
</evidence>
<dbReference type="InterPro" id="IPR002893">
    <property type="entry name" value="Znf_MYND"/>
</dbReference>
<dbReference type="Pfam" id="PF08788">
    <property type="entry name" value="NHR2"/>
    <property type="match status" value="1"/>
</dbReference>
<evidence type="ECO:0000256" key="6">
    <source>
        <dbReference type="ARBA" id="ARBA00023015"/>
    </source>
</evidence>
<name>A0AAJ7SIE0_9ACAR</name>
<evidence type="ECO:0000256" key="5">
    <source>
        <dbReference type="ARBA" id="ARBA00022833"/>
    </source>
</evidence>
<keyword evidence="13" id="KW-1185">Reference proteome</keyword>
<dbReference type="InterPro" id="IPR003894">
    <property type="entry name" value="TAFH_NHR1"/>
</dbReference>
<feature type="compositionally biased region" description="Polar residues" evidence="10">
    <location>
        <begin position="13"/>
        <end position="28"/>
    </location>
</feature>
<keyword evidence="7" id="KW-0804">Transcription</keyword>
<dbReference type="GO" id="GO:0006351">
    <property type="term" value="P:DNA-templated transcription"/>
    <property type="evidence" value="ECO:0007669"/>
    <property type="project" value="InterPro"/>
</dbReference>
<dbReference type="PROSITE" id="PS50865">
    <property type="entry name" value="ZF_MYND_2"/>
    <property type="match status" value="1"/>
</dbReference>
<dbReference type="PROSITE" id="PS01360">
    <property type="entry name" value="ZF_MYND_1"/>
    <property type="match status" value="1"/>
</dbReference>
<evidence type="ECO:0000256" key="10">
    <source>
        <dbReference type="SAM" id="MobiDB-lite"/>
    </source>
</evidence>
<keyword evidence="4 9" id="KW-0863">Zinc-finger</keyword>
<dbReference type="GO" id="GO:0008270">
    <property type="term" value="F:zinc ion binding"/>
    <property type="evidence" value="ECO:0007669"/>
    <property type="project" value="UniProtKB-KW"/>
</dbReference>
<keyword evidence="8" id="KW-0539">Nucleus</keyword>
<dbReference type="SUPFAM" id="SSF158553">
    <property type="entry name" value="TAFH domain-like"/>
    <property type="match status" value="1"/>
</dbReference>
<evidence type="ECO:0000313" key="13">
    <source>
        <dbReference type="Proteomes" id="UP000694867"/>
    </source>
</evidence>
<feature type="domain" description="TAFH" evidence="12">
    <location>
        <begin position="69"/>
        <end position="164"/>
    </location>
</feature>
<dbReference type="Pfam" id="PF07531">
    <property type="entry name" value="TAFH"/>
    <property type="match status" value="1"/>
</dbReference>
<dbReference type="RefSeq" id="XP_028968635.1">
    <property type="nucleotide sequence ID" value="XM_029112802.1"/>
</dbReference>
<dbReference type="SUPFAM" id="SSF144232">
    <property type="entry name" value="HIT/MYND zinc finger-like"/>
    <property type="match status" value="1"/>
</dbReference>
<gene>
    <name evidence="14" type="primary">LOC100907907</name>
</gene>
<evidence type="ECO:0000256" key="4">
    <source>
        <dbReference type="ARBA" id="ARBA00022771"/>
    </source>
</evidence>
<dbReference type="PRINTS" id="PR01875">
    <property type="entry name" value="ETOFAMILY"/>
</dbReference>
<accession>A0AAJ7SIE0</accession>
<organism evidence="13 14">
    <name type="scientific">Galendromus occidentalis</name>
    <name type="common">western predatory mite</name>
    <dbReference type="NCBI Taxonomy" id="34638"/>
    <lineage>
        <taxon>Eukaryota</taxon>
        <taxon>Metazoa</taxon>
        <taxon>Ecdysozoa</taxon>
        <taxon>Arthropoda</taxon>
        <taxon>Chelicerata</taxon>
        <taxon>Arachnida</taxon>
        <taxon>Acari</taxon>
        <taxon>Parasitiformes</taxon>
        <taxon>Mesostigmata</taxon>
        <taxon>Gamasina</taxon>
        <taxon>Phytoseioidea</taxon>
        <taxon>Phytoseiidae</taxon>
        <taxon>Typhlodrominae</taxon>
        <taxon>Galendromus</taxon>
    </lineage>
</organism>
<dbReference type="Pfam" id="PF01753">
    <property type="entry name" value="zf-MYND"/>
    <property type="match status" value="1"/>
</dbReference>
<evidence type="ECO:0000256" key="2">
    <source>
        <dbReference type="ARBA" id="ARBA00022491"/>
    </source>
</evidence>
<evidence type="ECO:0000259" key="12">
    <source>
        <dbReference type="PROSITE" id="PS51119"/>
    </source>
</evidence>
<keyword evidence="2" id="KW-0678">Repressor</keyword>
<keyword evidence="6" id="KW-0805">Transcription regulation</keyword>
<dbReference type="GeneID" id="100907907"/>
<dbReference type="GO" id="GO:0003714">
    <property type="term" value="F:transcription corepressor activity"/>
    <property type="evidence" value="ECO:0007669"/>
    <property type="project" value="InterPro"/>
</dbReference>
<dbReference type="AlphaFoldDB" id="A0AAJ7SIE0"/>
<evidence type="ECO:0000256" key="9">
    <source>
        <dbReference type="PROSITE-ProRule" id="PRU00134"/>
    </source>
</evidence>
<dbReference type="Gene3D" id="6.10.250.230">
    <property type="match status" value="1"/>
</dbReference>
<dbReference type="PANTHER" id="PTHR10379:SF14">
    <property type="entry name" value="NERVY, ISOFORM D"/>
    <property type="match status" value="1"/>
</dbReference>
<evidence type="ECO:0000256" key="3">
    <source>
        <dbReference type="ARBA" id="ARBA00022723"/>
    </source>
</evidence>